<keyword evidence="1 4" id="KW-0489">Methyltransferase</keyword>
<dbReference type="GO" id="GO:0008757">
    <property type="term" value="F:S-adenosylmethionine-dependent methyltransferase activity"/>
    <property type="evidence" value="ECO:0007669"/>
    <property type="project" value="TreeGrafter"/>
</dbReference>
<dbReference type="AlphaFoldDB" id="A0A0A0NPT7"/>
<evidence type="ECO:0000256" key="3">
    <source>
        <dbReference type="ARBA" id="ARBA00022691"/>
    </source>
</evidence>
<dbReference type="CDD" id="cd02440">
    <property type="entry name" value="AdoMet_MTases"/>
    <property type="match status" value="1"/>
</dbReference>
<reference evidence="4 5" key="1">
    <citation type="journal article" date="2018" name="J. Biol. Chem.">
        <title>Discovery of the actinoplanic acid pathway in Streptomyces rapamycinicus reveals a genetically conserved synergism with rapamycin.</title>
        <authorList>
            <person name="Mrak P."/>
            <person name="Krastel P."/>
            <person name="Pivk Lukancic P."/>
            <person name="Tao J."/>
            <person name="Pistorius D."/>
            <person name="Moore C.M."/>
        </authorList>
    </citation>
    <scope>NUCLEOTIDE SEQUENCE [LARGE SCALE GENOMIC DNA]</scope>
    <source>
        <strain evidence="4 5">NRRL 5491</strain>
    </source>
</reference>
<dbReference type="Proteomes" id="UP000281594">
    <property type="component" value="Unassembled WGS sequence"/>
</dbReference>
<evidence type="ECO:0000313" key="4">
    <source>
        <dbReference type="EMBL" id="RLV77856.1"/>
    </source>
</evidence>
<dbReference type="PROSITE" id="PS51682">
    <property type="entry name" value="SAM_OMT_I"/>
    <property type="match status" value="1"/>
</dbReference>
<dbReference type="GO" id="GO:0008171">
    <property type="term" value="F:O-methyltransferase activity"/>
    <property type="evidence" value="ECO:0007669"/>
    <property type="project" value="InterPro"/>
</dbReference>
<dbReference type="STRING" id="1343740.M271_37845"/>
<gene>
    <name evidence="4" type="ORF">D3C57_105765</name>
</gene>
<dbReference type="EMBL" id="QYCY01000001">
    <property type="protein sequence ID" value="RLV77856.1"/>
    <property type="molecule type" value="Genomic_DNA"/>
</dbReference>
<dbReference type="InterPro" id="IPR002935">
    <property type="entry name" value="SAM_O-MeTrfase"/>
</dbReference>
<dbReference type="KEGG" id="src:M271_37845"/>
<dbReference type="SUPFAM" id="SSF53335">
    <property type="entry name" value="S-adenosyl-L-methionine-dependent methyltransferases"/>
    <property type="match status" value="1"/>
</dbReference>
<dbReference type="eggNOG" id="COG4122">
    <property type="taxonomic scope" value="Bacteria"/>
</dbReference>
<sequence>MANQVGLPAALSEYIREFSLREDAVLRQLRETTAELPAGTAMQVMPEEGQLLTLLAGLTPAKRILEIGTFTGYSTLCLARALAPGGQLVTCDITDRWAGIGADYWARAGVEGRIDLRVGDAADTLKAILAEEGPGTFDFVFIDADKQGYPHYYEMALTLLGDRGLIVVDNTLFFGKVVDPEARDVDTAGIRAFNKLVHDDPRVEMSLIPMADGITLIRKKSPAGE</sequence>
<dbReference type="Gene3D" id="3.40.50.150">
    <property type="entry name" value="Vaccinia Virus protein VP39"/>
    <property type="match status" value="1"/>
</dbReference>
<dbReference type="RefSeq" id="WP_020872447.1">
    <property type="nucleotide sequence ID" value="NC_022785.1"/>
</dbReference>
<evidence type="ECO:0000256" key="2">
    <source>
        <dbReference type="ARBA" id="ARBA00022679"/>
    </source>
</evidence>
<protein>
    <submittedName>
        <fullName evidence="4">SAM-dependent methyltransferase</fullName>
    </submittedName>
</protein>
<accession>A0A0A0NPT7</accession>
<proteinExistence type="predicted"/>
<comment type="caution">
    <text evidence="4">The sequence shown here is derived from an EMBL/GenBank/DDBJ whole genome shotgun (WGS) entry which is preliminary data.</text>
</comment>
<dbReference type="PANTHER" id="PTHR10509:SF14">
    <property type="entry name" value="CAFFEOYL-COA O-METHYLTRANSFERASE 3-RELATED"/>
    <property type="match status" value="1"/>
</dbReference>
<dbReference type="InterPro" id="IPR029063">
    <property type="entry name" value="SAM-dependent_MTases_sf"/>
</dbReference>
<evidence type="ECO:0000256" key="1">
    <source>
        <dbReference type="ARBA" id="ARBA00022603"/>
    </source>
</evidence>
<keyword evidence="2 4" id="KW-0808">Transferase</keyword>
<dbReference type="GO" id="GO:0032259">
    <property type="term" value="P:methylation"/>
    <property type="evidence" value="ECO:0007669"/>
    <property type="project" value="UniProtKB-KW"/>
</dbReference>
<evidence type="ECO:0000313" key="5">
    <source>
        <dbReference type="Proteomes" id="UP000281594"/>
    </source>
</evidence>
<dbReference type="Pfam" id="PF01596">
    <property type="entry name" value="Methyltransf_3"/>
    <property type="match status" value="1"/>
</dbReference>
<keyword evidence="3" id="KW-0949">S-adenosyl-L-methionine</keyword>
<name>A0A0A0NPT7_STRRN</name>
<dbReference type="HOGENOM" id="CLU_067676_5_1_11"/>
<dbReference type="InterPro" id="IPR050362">
    <property type="entry name" value="Cation-dep_OMT"/>
</dbReference>
<organism evidence="4 5">
    <name type="scientific">Streptomyces rapamycinicus (strain ATCC 29253 / DSM 41530 / NRRL 5491 / AYB-994)</name>
    <name type="common">Streptomyces hygroscopicus (strain ATCC 29253)</name>
    <dbReference type="NCBI Taxonomy" id="1343740"/>
    <lineage>
        <taxon>Bacteria</taxon>
        <taxon>Bacillati</taxon>
        <taxon>Actinomycetota</taxon>
        <taxon>Actinomycetes</taxon>
        <taxon>Kitasatosporales</taxon>
        <taxon>Streptomycetaceae</taxon>
        <taxon>Streptomyces</taxon>
        <taxon>Streptomyces violaceusniger group</taxon>
    </lineage>
</organism>
<dbReference type="PANTHER" id="PTHR10509">
    <property type="entry name" value="O-METHYLTRANSFERASE-RELATED"/>
    <property type="match status" value="1"/>
</dbReference>